<sequence length="99" mass="10733">MFQKHRTDLTSRLSLYCCAFAVGVAVKAVVLAPVSAGDRTPTAEEKEACIEDVFRLCSSHIPDRAAITACLRSRQGSLSQQCRYVISGREIGKNNSGSK</sequence>
<name>A0A0R3CMC6_9BRAD</name>
<dbReference type="AlphaFoldDB" id="A0A0R3CMC6"/>
<gene>
    <name evidence="2" type="ORF">AOQ72_16285</name>
</gene>
<feature type="signal peptide" evidence="1">
    <location>
        <begin position="1"/>
        <end position="28"/>
    </location>
</feature>
<reference evidence="2 3" key="1">
    <citation type="submission" date="2015-09" db="EMBL/GenBank/DDBJ databases">
        <title>Draft Genome Sequence of the Strain BR 3267 (Bradyrhizobium yuanmingense) recommended as inoculant for cowpea in Brazil.</title>
        <authorList>
            <person name="Simoes-Araujo J.L."/>
            <person name="Zilli J.E."/>
        </authorList>
    </citation>
    <scope>NUCLEOTIDE SEQUENCE [LARGE SCALE GENOMIC DNA]</scope>
    <source>
        <strain evidence="2 3">BR3267</strain>
    </source>
</reference>
<dbReference type="EMBL" id="LJYF01000016">
    <property type="protein sequence ID" value="KRP98872.1"/>
    <property type="molecule type" value="Genomic_DNA"/>
</dbReference>
<accession>A0A0R3CMC6</accession>
<evidence type="ECO:0000256" key="1">
    <source>
        <dbReference type="SAM" id="SignalP"/>
    </source>
</evidence>
<keyword evidence="1" id="KW-0732">Signal</keyword>
<evidence type="ECO:0008006" key="4">
    <source>
        <dbReference type="Google" id="ProtNLM"/>
    </source>
</evidence>
<proteinExistence type="predicted"/>
<comment type="caution">
    <text evidence="2">The sequence shown here is derived from an EMBL/GenBank/DDBJ whole genome shotgun (WGS) entry which is preliminary data.</text>
</comment>
<evidence type="ECO:0000313" key="2">
    <source>
        <dbReference type="EMBL" id="KRP98872.1"/>
    </source>
</evidence>
<evidence type="ECO:0000313" key="3">
    <source>
        <dbReference type="Proteomes" id="UP000051380"/>
    </source>
</evidence>
<protein>
    <recommendedName>
        <fullName evidence="4">Cysteine rich repeat-containing protein</fullName>
    </recommendedName>
</protein>
<dbReference type="Proteomes" id="UP000051380">
    <property type="component" value="Unassembled WGS sequence"/>
</dbReference>
<organism evidence="2 3">
    <name type="scientific">Bradyrhizobium yuanmingense</name>
    <dbReference type="NCBI Taxonomy" id="108015"/>
    <lineage>
        <taxon>Bacteria</taxon>
        <taxon>Pseudomonadati</taxon>
        <taxon>Pseudomonadota</taxon>
        <taxon>Alphaproteobacteria</taxon>
        <taxon>Hyphomicrobiales</taxon>
        <taxon>Nitrobacteraceae</taxon>
        <taxon>Bradyrhizobium</taxon>
    </lineage>
</organism>
<feature type="chain" id="PRO_5006434504" description="Cysteine rich repeat-containing protein" evidence="1">
    <location>
        <begin position="29"/>
        <end position="99"/>
    </location>
</feature>